<gene>
    <name evidence="5" type="ORF">PXC00_02925</name>
</gene>
<reference evidence="6" key="3">
    <citation type="submission" date="2024-06" db="EMBL/GenBank/DDBJ databases">
        <authorList>
            <person name="Zeng C."/>
        </authorList>
    </citation>
    <scope>NUCLEOTIDE SEQUENCE [LARGE SCALE GENOMIC DNA]</scope>
    <source>
        <strain evidence="6">ZCY20-5</strain>
    </source>
</reference>
<dbReference type="RefSeq" id="WP_275845994.1">
    <property type="nucleotide sequence ID" value="NZ_CP135996.1"/>
</dbReference>
<dbReference type="InterPro" id="IPR035895">
    <property type="entry name" value="HPr-like_sf"/>
</dbReference>
<comment type="subcellular location">
    <subcellularLocation>
        <location evidence="1">Cytoplasm</location>
    </subcellularLocation>
</comment>
<dbReference type="InterPro" id="IPR050399">
    <property type="entry name" value="HPr"/>
</dbReference>
<keyword evidence="2" id="KW-0963">Cytoplasm</keyword>
<name>A0AA97DC46_9FIRM</name>
<reference evidence="5 6" key="1">
    <citation type="submission" date="2024-06" db="EMBL/GenBank/DDBJ databases">
        <title>Caproicibacterium argilliputei sp. nov, a novel caproic acid producing anaerobic bacterium isolated from pit mud.</title>
        <authorList>
            <person name="Xia S."/>
        </authorList>
    </citation>
    <scope>NUCLEOTIDE SEQUENCE [LARGE SCALE GENOMIC DNA]</scope>
    <source>
        <strain evidence="5 6">ZCY20-5</strain>
    </source>
</reference>
<evidence type="ECO:0000256" key="1">
    <source>
        <dbReference type="ARBA" id="ARBA00004496"/>
    </source>
</evidence>
<dbReference type="AlphaFoldDB" id="A0AA97DC46"/>
<dbReference type="KEGG" id="carl:PXC00_02925"/>
<protein>
    <submittedName>
        <fullName evidence="5">HPr family phosphocarrier protein</fullName>
    </submittedName>
</protein>
<dbReference type="PANTHER" id="PTHR33705">
    <property type="entry name" value="PHOSPHOCARRIER PROTEIN HPR"/>
    <property type="match status" value="1"/>
</dbReference>
<dbReference type="GO" id="GO:0009401">
    <property type="term" value="P:phosphoenolpyruvate-dependent sugar phosphotransferase system"/>
    <property type="evidence" value="ECO:0007669"/>
    <property type="project" value="UniProtKB-KW"/>
</dbReference>
<evidence type="ECO:0000256" key="2">
    <source>
        <dbReference type="ARBA" id="ARBA00022490"/>
    </source>
</evidence>
<evidence type="ECO:0000259" key="4">
    <source>
        <dbReference type="PROSITE" id="PS51350"/>
    </source>
</evidence>
<dbReference type="Pfam" id="PF00381">
    <property type="entry name" value="PTS-HPr"/>
    <property type="match status" value="1"/>
</dbReference>
<dbReference type="PROSITE" id="PS00589">
    <property type="entry name" value="PTS_HPR_SER"/>
    <property type="match status" value="1"/>
</dbReference>
<evidence type="ECO:0000313" key="6">
    <source>
        <dbReference type="Proteomes" id="UP001300604"/>
    </source>
</evidence>
<keyword evidence="3" id="KW-0598">Phosphotransferase system</keyword>
<dbReference type="EMBL" id="CP135996">
    <property type="protein sequence ID" value="WOC32845.1"/>
    <property type="molecule type" value="Genomic_DNA"/>
</dbReference>
<dbReference type="GO" id="GO:0005737">
    <property type="term" value="C:cytoplasm"/>
    <property type="evidence" value="ECO:0007669"/>
    <property type="project" value="UniProtKB-SubCell"/>
</dbReference>
<evidence type="ECO:0000256" key="3">
    <source>
        <dbReference type="ARBA" id="ARBA00022683"/>
    </source>
</evidence>
<sequence length="92" mass="9851">MLQKTWTIPCKQGFHLRPAQLLTETAGQFQAAVTLHKAEEPATTAVDAKSILGLMGLGLAYGQSVTVITDGSDEAAAMQAVQKLFDTRFGEE</sequence>
<organism evidence="5 6">
    <name type="scientific">Caproicibacterium argilliputei</name>
    <dbReference type="NCBI Taxonomy" id="3030016"/>
    <lineage>
        <taxon>Bacteria</taxon>
        <taxon>Bacillati</taxon>
        <taxon>Bacillota</taxon>
        <taxon>Clostridia</taxon>
        <taxon>Eubacteriales</taxon>
        <taxon>Oscillospiraceae</taxon>
        <taxon>Caproicibacterium</taxon>
    </lineage>
</organism>
<dbReference type="InterPro" id="IPR000032">
    <property type="entry name" value="HPr-like"/>
</dbReference>
<dbReference type="InterPro" id="IPR002114">
    <property type="entry name" value="PTS_HPr_Ser_P_site"/>
</dbReference>
<keyword evidence="6" id="KW-1185">Reference proteome</keyword>
<reference evidence="6" key="2">
    <citation type="submission" date="2024-06" db="EMBL/GenBank/DDBJ databases">
        <title>Caproicibacterium argilliputei sp. nov, a novel caproic acid producing anaerobic bacterium isolated from pit mud.</title>
        <authorList>
            <person name="Zeng C."/>
        </authorList>
    </citation>
    <scope>NUCLEOTIDE SEQUENCE [LARGE SCALE GENOMIC DNA]</scope>
    <source>
        <strain evidence="6">ZCY20-5</strain>
    </source>
</reference>
<dbReference type="SUPFAM" id="SSF55594">
    <property type="entry name" value="HPr-like"/>
    <property type="match status" value="1"/>
</dbReference>
<dbReference type="Gene3D" id="3.30.1340.10">
    <property type="entry name" value="HPr-like"/>
    <property type="match status" value="1"/>
</dbReference>
<dbReference type="PANTHER" id="PTHR33705:SF2">
    <property type="entry name" value="PHOSPHOCARRIER PROTEIN NPR"/>
    <property type="match status" value="1"/>
</dbReference>
<feature type="domain" description="HPr" evidence="4">
    <location>
        <begin position="1"/>
        <end position="92"/>
    </location>
</feature>
<dbReference type="PRINTS" id="PR00107">
    <property type="entry name" value="PHOSPHOCPHPR"/>
</dbReference>
<dbReference type="Proteomes" id="UP001300604">
    <property type="component" value="Chromosome"/>
</dbReference>
<dbReference type="NCBIfam" id="TIGR01003">
    <property type="entry name" value="PTS_HPr_family"/>
    <property type="match status" value="1"/>
</dbReference>
<dbReference type="PROSITE" id="PS51350">
    <property type="entry name" value="PTS_HPR_DOM"/>
    <property type="match status" value="1"/>
</dbReference>
<evidence type="ECO:0000313" key="5">
    <source>
        <dbReference type="EMBL" id="WOC32845.1"/>
    </source>
</evidence>
<proteinExistence type="predicted"/>
<accession>A0AA97DC46</accession>